<sequence length="667" mass="73988">MGHMDTIERGAKLFDELIIGIFVNTSKKSYFTSEEKLAIVKESVKHIPNVRVITQENELTVSVAEKLGAKFLLRGIRSIKDYEYEKEIALMNRHLDQELETVFLLAEPKYSHISSSILKEVWTFNGDVKEYLPEAVYQAVEEKPLVVVACVIVPIPYYIEEPGETIDLKELITVNDKKDEDKGSFSLTSVGIRRATVFTAIKSKIEPFHEIISADELTGGASDDEYMQIQKFNMETSQNFAIEQALKLANKPYEMKYKGVYVLGVEKNSNFSGKISVGDTVTKADGKTFTSSEDFMKYVKSQKVGQKMKVTYTHDGETKEATEKLIKLPTDKKPGIGITLTDHTEIDSQEKVKVDAGDIGGPSAGLMFTLEIYERLVDKDLRHGKKIAGTGTINSEGEVGRIGGIDKKVASAAASNNKVFFAPDDEITKEMKKAQPGIKSNYEEAKAAAKELKTDMKIVPVKTEGVMKDYLKKYPYLFAVPVVLMIAVFFFLAREPEEETVDPALFSTESSIGKTTESSSQEWYVDVKGAVKKTGMYRIRQGMRLMDAIDLAGGFTEDADQNQMNFSKLLADQEIIYVPKIGEEVPVINEVSPTGGGTSSNSETAKININTANAAELQQLSGIGEKRAADIIKYREENGSFHTVEDLTKVSGIGEKTLENLRDSITI</sequence>
<protein>
    <recommendedName>
        <fullName evidence="2">Phosphopantetheine adenylyltransferase</fullName>
        <ecNumber evidence="1">2.7.7.3</ecNumber>
    </recommendedName>
</protein>
<dbReference type="Pfam" id="PF10531">
    <property type="entry name" value="SLBB"/>
    <property type="match status" value="1"/>
</dbReference>
<keyword evidence="14" id="KW-1185">Reference proteome</keyword>
<evidence type="ECO:0000256" key="6">
    <source>
        <dbReference type="ARBA" id="ARBA00022741"/>
    </source>
</evidence>
<dbReference type="GO" id="GO:0003677">
    <property type="term" value="F:DNA binding"/>
    <property type="evidence" value="ECO:0007669"/>
    <property type="project" value="InterPro"/>
</dbReference>
<dbReference type="Proteomes" id="UP000030665">
    <property type="component" value="Unassembled WGS sequence"/>
</dbReference>
<proteinExistence type="inferred from homology"/>
<evidence type="ECO:0000256" key="3">
    <source>
        <dbReference type="ARBA" id="ARBA00022490"/>
    </source>
</evidence>
<evidence type="ECO:0000313" key="13">
    <source>
        <dbReference type="EMBL" id="CDW59577.1"/>
    </source>
</evidence>
<dbReference type="EC" id="2.7.7.3" evidence="1"/>
<dbReference type="InterPro" id="IPR004509">
    <property type="entry name" value="Competence_ComEA_HhH"/>
</dbReference>
<gene>
    <name evidence="13" type="ORF">TTRE_0000791401</name>
</gene>
<evidence type="ECO:0000256" key="8">
    <source>
        <dbReference type="ARBA" id="ARBA00022842"/>
    </source>
</evidence>
<keyword evidence="11" id="KW-0472">Membrane</keyword>
<dbReference type="PANTHER" id="PTHR21342:SF1">
    <property type="entry name" value="PHOSPHOPANTETHEINE ADENYLYLTRANSFERASE"/>
    <property type="match status" value="1"/>
</dbReference>
<dbReference type="EMBL" id="HG806647">
    <property type="protein sequence ID" value="CDW59577.1"/>
    <property type="molecule type" value="Genomic_DNA"/>
</dbReference>
<keyword evidence="9" id="KW-0173">Coenzyme A biosynthesis</keyword>
<keyword evidence="4 13" id="KW-0808">Transferase</keyword>
<dbReference type="AlphaFoldDB" id="A0A077ZGW8"/>
<dbReference type="OrthoDB" id="6237065at2759"/>
<evidence type="ECO:0000256" key="7">
    <source>
        <dbReference type="ARBA" id="ARBA00022840"/>
    </source>
</evidence>
<dbReference type="Pfam" id="PF05362">
    <property type="entry name" value="Lon_C"/>
    <property type="match status" value="1"/>
</dbReference>
<dbReference type="InterPro" id="IPR004821">
    <property type="entry name" value="Cyt_trans-like"/>
</dbReference>
<dbReference type="PANTHER" id="PTHR21342">
    <property type="entry name" value="PHOSPHOPANTETHEINE ADENYLYLTRANSFERASE"/>
    <property type="match status" value="1"/>
</dbReference>
<dbReference type="Gene3D" id="2.30.42.10">
    <property type="match status" value="1"/>
</dbReference>
<keyword evidence="3" id="KW-0963">Cytoplasm</keyword>
<dbReference type="Pfam" id="PF13180">
    <property type="entry name" value="PDZ_2"/>
    <property type="match status" value="1"/>
</dbReference>
<dbReference type="SMART" id="SM00278">
    <property type="entry name" value="HhH1"/>
    <property type="match status" value="2"/>
</dbReference>
<dbReference type="Gene3D" id="3.30.230.10">
    <property type="match status" value="1"/>
</dbReference>
<dbReference type="InterPro" id="IPR014729">
    <property type="entry name" value="Rossmann-like_a/b/a_fold"/>
</dbReference>
<dbReference type="GO" id="GO:0004176">
    <property type="term" value="F:ATP-dependent peptidase activity"/>
    <property type="evidence" value="ECO:0007669"/>
    <property type="project" value="InterPro"/>
</dbReference>
<feature type="transmembrane region" description="Helical" evidence="11">
    <location>
        <begin position="474"/>
        <end position="493"/>
    </location>
</feature>
<keyword evidence="5 13" id="KW-0548">Nucleotidyltransferase</keyword>
<dbReference type="Gene3D" id="1.10.150.310">
    <property type="entry name" value="Tex RuvX-like domain-like"/>
    <property type="match status" value="1"/>
</dbReference>
<evidence type="ECO:0000313" key="14">
    <source>
        <dbReference type="Proteomes" id="UP000030665"/>
    </source>
</evidence>
<keyword evidence="6" id="KW-0547">Nucleotide-binding</keyword>
<reference evidence="13" key="1">
    <citation type="submission" date="2014-01" db="EMBL/GenBank/DDBJ databases">
        <authorList>
            <person name="Aslett M."/>
        </authorList>
    </citation>
    <scope>NUCLEOTIDE SEQUENCE</scope>
</reference>
<dbReference type="InterPro" id="IPR003583">
    <property type="entry name" value="Hlx-hairpin-Hlx_DNA-bd_motif"/>
</dbReference>
<feature type="domain" description="Helix-hairpin-helix DNA-binding motif class 1" evidence="12">
    <location>
        <begin position="615"/>
        <end position="634"/>
    </location>
</feature>
<evidence type="ECO:0000256" key="9">
    <source>
        <dbReference type="ARBA" id="ARBA00022993"/>
    </source>
</evidence>
<dbReference type="NCBIfam" id="TIGR00426">
    <property type="entry name" value="competence protein ComEA helix-hairpin-helix repeat region"/>
    <property type="match status" value="1"/>
</dbReference>
<dbReference type="STRING" id="36087.A0A077ZGW8"/>
<dbReference type="InterPro" id="IPR020568">
    <property type="entry name" value="Ribosomal_Su5_D2-typ_SF"/>
</dbReference>
<keyword evidence="11" id="KW-1133">Transmembrane helix</keyword>
<dbReference type="Gene3D" id="3.40.50.620">
    <property type="entry name" value="HUPs"/>
    <property type="match status" value="1"/>
</dbReference>
<dbReference type="Pfam" id="PF12836">
    <property type="entry name" value="HHH_3"/>
    <property type="match status" value="1"/>
</dbReference>
<dbReference type="InterPro" id="IPR008269">
    <property type="entry name" value="Lon_proteolytic"/>
</dbReference>
<accession>A0A077ZGW8</accession>
<dbReference type="Pfam" id="PF01467">
    <property type="entry name" value="CTP_transf_like"/>
    <property type="match status" value="1"/>
</dbReference>
<organism evidence="13 14">
    <name type="scientific">Trichuris trichiura</name>
    <name type="common">Whipworm</name>
    <name type="synonym">Trichocephalus trichiurus</name>
    <dbReference type="NCBI Taxonomy" id="36087"/>
    <lineage>
        <taxon>Eukaryota</taxon>
        <taxon>Metazoa</taxon>
        <taxon>Ecdysozoa</taxon>
        <taxon>Nematoda</taxon>
        <taxon>Enoplea</taxon>
        <taxon>Dorylaimia</taxon>
        <taxon>Trichinellida</taxon>
        <taxon>Trichuridae</taxon>
        <taxon>Trichuris</taxon>
    </lineage>
</organism>
<comment type="catalytic activity">
    <reaction evidence="10">
        <text>(R)-4'-phosphopantetheine + ATP + H(+) = 3'-dephospho-CoA + diphosphate</text>
        <dbReference type="Rhea" id="RHEA:19801"/>
        <dbReference type="ChEBI" id="CHEBI:15378"/>
        <dbReference type="ChEBI" id="CHEBI:30616"/>
        <dbReference type="ChEBI" id="CHEBI:33019"/>
        <dbReference type="ChEBI" id="CHEBI:57328"/>
        <dbReference type="ChEBI" id="CHEBI:61723"/>
        <dbReference type="EC" id="2.7.7.3"/>
    </reaction>
</comment>
<evidence type="ECO:0000256" key="1">
    <source>
        <dbReference type="ARBA" id="ARBA00012392"/>
    </source>
</evidence>
<dbReference type="HAMAP" id="MF_00151">
    <property type="entry name" value="PPAT_bact"/>
    <property type="match status" value="1"/>
</dbReference>
<dbReference type="InterPro" id="IPR036034">
    <property type="entry name" value="PDZ_sf"/>
</dbReference>
<evidence type="ECO:0000256" key="11">
    <source>
        <dbReference type="SAM" id="Phobius"/>
    </source>
</evidence>
<evidence type="ECO:0000256" key="10">
    <source>
        <dbReference type="ARBA" id="ARBA00029346"/>
    </source>
</evidence>
<dbReference type="InterPro" id="IPR010994">
    <property type="entry name" value="RuvA_2-like"/>
</dbReference>
<evidence type="ECO:0000256" key="2">
    <source>
        <dbReference type="ARBA" id="ARBA00013868"/>
    </source>
</evidence>
<dbReference type="InterPro" id="IPR014721">
    <property type="entry name" value="Ribsml_uS5_D2-typ_fold_subgr"/>
</dbReference>
<keyword evidence="11" id="KW-0812">Transmembrane</keyword>
<evidence type="ECO:0000259" key="12">
    <source>
        <dbReference type="SMART" id="SM00278"/>
    </source>
</evidence>
<dbReference type="GO" id="GO:0004595">
    <property type="term" value="F:pantetheine-phosphate adenylyltransferase activity"/>
    <property type="evidence" value="ECO:0007669"/>
    <property type="project" value="UniProtKB-EC"/>
</dbReference>
<dbReference type="CDD" id="cd02163">
    <property type="entry name" value="PPAT"/>
    <property type="match status" value="1"/>
</dbReference>
<dbReference type="NCBIfam" id="NF041438">
    <property type="entry name" value="SepM_fam_S16"/>
    <property type="match status" value="1"/>
</dbReference>
<dbReference type="GO" id="GO:0004252">
    <property type="term" value="F:serine-type endopeptidase activity"/>
    <property type="evidence" value="ECO:0007669"/>
    <property type="project" value="InterPro"/>
</dbReference>
<keyword evidence="8" id="KW-0460">Magnesium</keyword>
<keyword evidence="7" id="KW-0067">ATP-binding</keyword>
<dbReference type="SUPFAM" id="SSF52374">
    <property type="entry name" value="Nucleotidylyl transferase"/>
    <property type="match status" value="1"/>
</dbReference>
<dbReference type="InterPro" id="IPR001980">
    <property type="entry name" value="PPAT"/>
</dbReference>
<dbReference type="GO" id="GO:0006281">
    <property type="term" value="P:DNA repair"/>
    <property type="evidence" value="ECO:0007669"/>
    <property type="project" value="InterPro"/>
</dbReference>
<dbReference type="GO" id="GO:0015937">
    <property type="term" value="P:coenzyme A biosynthetic process"/>
    <property type="evidence" value="ECO:0007669"/>
    <property type="project" value="UniProtKB-KW"/>
</dbReference>
<dbReference type="NCBIfam" id="TIGR00125">
    <property type="entry name" value="cyt_tran_rel"/>
    <property type="match status" value="1"/>
</dbReference>
<evidence type="ECO:0000256" key="4">
    <source>
        <dbReference type="ARBA" id="ARBA00022679"/>
    </source>
</evidence>
<dbReference type="SUPFAM" id="SSF47781">
    <property type="entry name" value="RuvA domain 2-like"/>
    <property type="match status" value="1"/>
</dbReference>
<dbReference type="InterPro" id="IPR019554">
    <property type="entry name" value="Soluble_ligand-bd"/>
</dbReference>
<reference evidence="13" key="2">
    <citation type="submission" date="2014-03" db="EMBL/GenBank/DDBJ databases">
        <title>The whipworm genome and dual-species transcriptomics of an intimate host-pathogen interaction.</title>
        <authorList>
            <person name="Foth B.J."/>
            <person name="Tsai I.J."/>
            <person name="Reid A.J."/>
            <person name="Bancroft A.J."/>
            <person name="Nichol S."/>
            <person name="Tracey A."/>
            <person name="Holroyd N."/>
            <person name="Cotton J.A."/>
            <person name="Stanley E.J."/>
            <person name="Zarowiecki M."/>
            <person name="Liu J.Z."/>
            <person name="Huckvale T."/>
            <person name="Cooper P.J."/>
            <person name="Grencis R.K."/>
            <person name="Berriman M."/>
        </authorList>
    </citation>
    <scope>NUCLEOTIDE SEQUENCE [LARGE SCALE GENOMIC DNA]</scope>
</reference>
<dbReference type="GO" id="GO:0006508">
    <property type="term" value="P:proteolysis"/>
    <property type="evidence" value="ECO:0007669"/>
    <property type="project" value="InterPro"/>
</dbReference>
<dbReference type="PRINTS" id="PR01020">
    <property type="entry name" value="LPSBIOSNTHSS"/>
</dbReference>
<feature type="domain" description="Helix-hairpin-helix DNA-binding motif class 1" evidence="12">
    <location>
        <begin position="645"/>
        <end position="664"/>
    </location>
</feature>
<dbReference type="NCBIfam" id="TIGR01510">
    <property type="entry name" value="coaD_prev_kdtB"/>
    <property type="match status" value="1"/>
</dbReference>
<dbReference type="SUPFAM" id="SSF54211">
    <property type="entry name" value="Ribosomal protein S5 domain 2-like"/>
    <property type="match status" value="1"/>
</dbReference>
<name>A0A077ZGW8_TRITR</name>
<evidence type="ECO:0000256" key="5">
    <source>
        <dbReference type="ARBA" id="ARBA00022695"/>
    </source>
</evidence>
<dbReference type="GO" id="GO:0005524">
    <property type="term" value="F:ATP binding"/>
    <property type="evidence" value="ECO:0007669"/>
    <property type="project" value="UniProtKB-KW"/>
</dbReference>
<dbReference type="InterPro" id="IPR001478">
    <property type="entry name" value="PDZ"/>
</dbReference>
<dbReference type="Gene3D" id="3.10.560.10">
    <property type="entry name" value="Outer membrane lipoprotein wza domain like"/>
    <property type="match status" value="1"/>
</dbReference>